<name>A0A0K8TLI6_TABBR</name>
<feature type="compositionally biased region" description="Basic and acidic residues" evidence="1">
    <location>
        <begin position="477"/>
        <end position="518"/>
    </location>
</feature>
<reference evidence="3" key="1">
    <citation type="journal article" date="2015" name="Insect Biochem. Mol. Biol.">
        <title>An insight into the sialome of the horse fly, Tabanus bromius.</title>
        <authorList>
            <person name="Ribeiro J.M."/>
            <person name="Kazimirova M."/>
            <person name="Takac P."/>
            <person name="Andersen J.F."/>
            <person name="Francischetti I.M."/>
        </authorList>
    </citation>
    <scope>NUCLEOTIDE SEQUENCE</scope>
</reference>
<feature type="domain" description="Tyrosine specific protein phosphatases" evidence="2">
    <location>
        <begin position="98"/>
        <end position="161"/>
    </location>
</feature>
<evidence type="ECO:0000259" key="2">
    <source>
        <dbReference type="PROSITE" id="PS50056"/>
    </source>
</evidence>
<dbReference type="GO" id="GO:0004651">
    <property type="term" value="F:polynucleotide 5'-phosphatase activity"/>
    <property type="evidence" value="ECO:0007669"/>
    <property type="project" value="TreeGrafter"/>
</dbReference>
<feature type="compositionally biased region" description="Basic and acidic residues" evidence="1">
    <location>
        <begin position="235"/>
        <end position="247"/>
    </location>
</feature>
<protein>
    <submittedName>
        <fullName evidence="3">Putative mrna capping enzyme guanylyltransferase alpha subunit</fullName>
    </submittedName>
</protein>
<keyword evidence="3" id="KW-0808">Transferase</keyword>
<feature type="compositionally biased region" description="Polar residues" evidence="1">
    <location>
        <begin position="248"/>
        <end position="257"/>
    </location>
</feature>
<dbReference type="InterPro" id="IPR000387">
    <property type="entry name" value="Tyr_Pase_dom"/>
</dbReference>
<feature type="non-terminal residue" evidence="3">
    <location>
        <position position="1"/>
    </location>
</feature>
<feature type="compositionally biased region" description="Basic and acidic residues" evidence="1">
    <location>
        <begin position="450"/>
        <end position="464"/>
    </location>
</feature>
<evidence type="ECO:0000256" key="1">
    <source>
        <dbReference type="SAM" id="MobiDB-lite"/>
    </source>
</evidence>
<proteinExistence type="evidence at transcript level"/>
<feature type="compositionally biased region" description="Low complexity" evidence="1">
    <location>
        <begin position="292"/>
        <end position="301"/>
    </location>
</feature>
<sequence>IPERWEDYKPVGEPIKGTRFIAFKVPLRPKVFEIATEPAKETWLDYDTLLNHVPNLGLIIDLTFTFKYYQPSVFTDKGVEHFKIMFEGRKLPKPPQLKIFKDRVEDFLRENKDNDKLIGVHCTHGVNRTGFIICHHLITAMNMAPESAIYSFEAARGHPIERSIYTNFLKRIGTGGDIPLESPDRQLDLVNNDRNRNRDHGNDSRKDTRKRFFNRDYDNDDWRAAPRNFNYSTARRYDYNRREERSRTSNPPQQRRSNYYEILSGDSSQYDRRDSDDDKRGSANTNRRQRSESSQQRSSSRGRNRDSYERYASRDESSRNGRNRDSSRNGRNNDIYQTYADKSSRSDNYQRYASKDDSTRNGRNDDNRQAYANMSSRSDHHQRYASNDDSSRNGRNDDNYQAYADKSSRSDNHQRYASNDDSSRIGRNNDNHQTYADKSSRSNNYQIYASRDESSHNERNDDNHQAYASADGFSHTDNYRRYAPKDESSRGERNQELSRNRNIQRRDPKDEFAYRSQDHVDDTRRRFEMLPEFARRRRETIPTRPIRLEKRAARYSPTV</sequence>
<dbReference type="InterPro" id="IPR051029">
    <property type="entry name" value="mRNA_Capping_Enz/RNA_Phosphat"/>
</dbReference>
<dbReference type="Gene3D" id="3.90.190.10">
    <property type="entry name" value="Protein tyrosine phosphatase superfamily"/>
    <property type="match status" value="1"/>
</dbReference>
<accession>A0A0K8TLI6</accession>
<dbReference type="Pfam" id="PF00782">
    <property type="entry name" value="DSPc"/>
    <property type="match status" value="1"/>
</dbReference>
<feature type="compositionally biased region" description="Basic and acidic residues" evidence="1">
    <location>
        <begin position="389"/>
        <end position="398"/>
    </location>
</feature>
<dbReference type="PROSITE" id="PS00383">
    <property type="entry name" value="TYR_PHOSPHATASE_1"/>
    <property type="match status" value="1"/>
</dbReference>
<dbReference type="InterPro" id="IPR029021">
    <property type="entry name" value="Prot-tyrosine_phosphatase-like"/>
</dbReference>
<feature type="compositionally biased region" description="Basic and acidic residues" evidence="1">
    <location>
        <begin position="421"/>
        <end position="430"/>
    </location>
</feature>
<dbReference type="PANTHER" id="PTHR10367">
    <property type="entry name" value="MRNA-CAPPING ENZYME"/>
    <property type="match status" value="1"/>
</dbReference>
<dbReference type="InterPro" id="IPR000340">
    <property type="entry name" value="Dual-sp_phosphatase_cat-dom"/>
</dbReference>
<dbReference type="SUPFAM" id="SSF52799">
    <property type="entry name" value="(Phosphotyrosine protein) phosphatases II"/>
    <property type="match status" value="1"/>
</dbReference>
<dbReference type="PANTHER" id="PTHR10367:SF9">
    <property type="entry name" value="DUAL-SPECIFICITY PHOSPHATASE 11 (RNA_RNP COMPLEX 1-INTERACTING)"/>
    <property type="match status" value="1"/>
</dbReference>
<dbReference type="EMBL" id="GDAI01002409">
    <property type="protein sequence ID" value="JAI15194.1"/>
    <property type="molecule type" value="mRNA"/>
</dbReference>
<dbReference type="InterPro" id="IPR016130">
    <property type="entry name" value="Tyr_Pase_AS"/>
</dbReference>
<dbReference type="GO" id="GO:0016779">
    <property type="term" value="F:nucleotidyltransferase activity"/>
    <property type="evidence" value="ECO:0007669"/>
    <property type="project" value="UniProtKB-KW"/>
</dbReference>
<feature type="compositionally biased region" description="Polar residues" evidence="1">
    <location>
        <begin position="431"/>
        <end position="447"/>
    </location>
</feature>
<feature type="region of interest" description="Disordered" evidence="1">
    <location>
        <begin position="176"/>
        <end position="207"/>
    </location>
</feature>
<dbReference type="PROSITE" id="PS50056">
    <property type="entry name" value="TYR_PHOSPHATASE_2"/>
    <property type="match status" value="1"/>
</dbReference>
<feature type="compositionally biased region" description="Basic and acidic residues" evidence="1">
    <location>
        <begin position="303"/>
        <end position="328"/>
    </location>
</feature>
<feature type="region of interest" description="Disordered" evidence="1">
    <location>
        <begin position="233"/>
        <end position="518"/>
    </location>
</feature>
<feature type="compositionally biased region" description="Basic and acidic residues" evidence="1">
    <location>
        <begin position="353"/>
        <end position="368"/>
    </location>
</feature>
<feature type="compositionally biased region" description="Basic and acidic residues" evidence="1">
    <location>
        <begin position="269"/>
        <end position="281"/>
    </location>
</feature>
<organism evidence="3">
    <name type="scientific">Tabanus bromius</name>
    <name type="common">Band-eyed brown horse fly</name>
    <dbReference type="NCBI Taxonomy" id="304241"/>
    <lineage>
        <taxon>Eukaryota</taxon>
        <taxon>Metazoa</taxon>
        <taxon>Ecdysozoa</taxon>
        <taxon>Arthropoda</taxon>
        <taxon>Hexapoda</taxon>
        <taxon>Insecta</taxon>
        <taxon>Pterygota</taxon>
        <taxon>Neoptera</taxon>
        <taxon>Endopterygota</taxon>
        <taxon>Diptera</taxon>
        <taxon>Brachycera</taxon>
        <taxon>Tabanomorpha</taxon>
        <taxon>Tabanoidea</taxon>
        <taxon>Tabanidae</taxon>
        <taxon>Tabanus</taxon>
    </lineage>
</organism>
<feature type="compositionally biased region" description="Basic and acidic residues" evidence="1">
    <location>
        <begin position="182"/>
        <end position="206"/>
    </location>
</feature>
<keyword evidence="3" id="KW-0548">Nucleotidyltransferase</keyword>
<evidence type="ECO:0000313" key="3">
    <source>
        <dbReference type="EMBL" id="JAI15194.1"/>
    </source>
</evidence>
<dbReference type="AlphaFoldDB" id="A0A0K8TLI6"/>